<dbReference type="SMART" id="SM00822">
    <property type="entry name" value="PKS_KR"/>
    <property type="match status" value="1"/>
</dbReference>
<evidence type="ECO:0000256" key="2">
    <source>
        <dbReference type="ARBA" id="ARBA00023002"/>
    </source>
</evidence>
<accession>A0A1R3WIC3</accession>
<evidence type="ECO:0000259" key="3">
    <source>
        <dbReference type="SMART" id="SM00822"/>
    </source>
</evidence>
<keyword evidence="2" id="KW-0560">Oxidoreductase</keyword>
<dbReference type="InterPro" id="IPR036291">
    <property type="entry name" value="NAD(P)-bd_dom_sf"/>
</dbReference>
<evidence type="ECO:0000313" key="5">
    <source>
        <dbReference type="Proteomes" id="UP000192455"/>
    </source>
</evidence>
<organism evidence="4 5">
    <name type="scientific">Pontibaca methylaminivorans</name>
    <dbReference type="NCBI Taxonomy" id="515897"/>
    <lineage>
        <taxon>Bacteria</taxon>
        <taxon>Pseudomonadati</taxon>
        <taxon>Pseudomonadota</taxon>
        <taxon>Alphaproteobacteria</taxon>
        <taxon>Rhodobacterales</taxon>
        <taxon>Roseobacteraceae</taxon>
        <taxon>Pontibaca</taxon>
    </lineage>
</organism>
<dbReference type="PRINTS" id="PR00081">
    <property type="entry name" value="GDHRDH"/>
</dbReference>
<sequence length="221" mass="23393">MADEDRTENGRIALVTGASRGLGAALAEALAPAFHVVAVARTTGGLEELDDRIKARGGSATLAPMDIADAKAMAALCRSIHDRWGKVDLWCHAAIHTAPLGPVPHIDARQWEKSLKVNAGATATLIAYLTPLLGRDGRAVFLADDRAGQKFFGAYGASKAAQMAMAQSWAEESRRTGPDVVIAAPRPMRSALRATFFPGEDRSALADPAEEARRILAELGL</sequence>
<dbReference type="PANTHER" id="PTHR44196">
    <property type="entry name" value="DEHYDROGENASE/REDUCTASE SDR FAMILY MEMBER 7B"/>
    <property type="match status" value="1"/>
</dbReference>
<dbReference type="EMBL" id="FTPS01000001">
    <property type="protein sequence ID" value="SIT76353.1"/>
    <property type="molecule type" value="Genomic_DNA"/>
</dbReference>
<gene>
    <name evidence="4" type="ORF">SAMN05421849_0496</name>
</gene>
<reference evidence="4 5" key="1">
    <citation type="submission" date="2017-01" db="EMBL/GenBank/DDBJ databases">
        <authorList>
            <person name="Mah S.A."/>
            <person name="Swanson W.J."/>
            <person name="Moy G.W."/>
            <person name="Vacquier V.D."/>
        </authorList>
    </citation>
    <scope>NUCLEOTIDE SEQUENCE [LARGE SCALE GENOMIC DNA]</scope>
    <source>
        <strain evidence="4 5">DSM 21219</strain>
    </source>
</reference>
<dbReference type="PANTHER" id="PTHR44196:SF4">
    <property type="entry name" value="SHORT CHAIN DEHYDROGENASE"/>
    <property type="match status" value="1"/>
</dbReference>
<dbReference type="Gene3D" id="3.40.50.720">
    <property type="entry name" value="NAD(P)-binding Rossmann-like Domain"/>
    <property type="match status" value="1"/>
</dbReference>
<feature type="domain" description="Ketoreductase" evidence="3">
    <location>
        <begin position="11"/>
        <end position="187"/>
    </location>
</feature>
<dbReference type="STRING" id="515897.SAMN05421849_0496"/>
<dbReference type="OrthoDB" id="9790785at2"/>
<proteinExistence type="inferred from homology"/>
<dbReference type="AlphaFoldDB" id="A0A1R3WIC3"/>
<dbReference type="GO" id="GO:0016020">
    <property type="term" value="C:membrane"/>
    <property type="evidence" value="ECO:0007669"/>
    <property type="project" value="TreeGrafter"/>
</dbReference>
<dbReference type="InterPro" id="IPR002347">
    <property type="entry name" value="SDR_fam"/>
</dbReference>
<dbReference type="RefSeq" id="WP_076646966.1">
    <property type="nucleotide sequence ID" value="NZ_FTPS01000001.1"/>
</dbReference>
<dbReference type="SUPFAM" id="SSF51735">
    <property type="entry name" value="NAD(P)-binding Rossmann-fold domains"/>
    <property type="match status" value="1"/>
</dbReference>
<comment type="similarity">
    <text evidence="1">Belongs to the short-chain dehydrogenases/reductases (SDR) family.</text>
</comment>
<dbReference type="Proteomes" id="UP000192455">
    <property type="component" value="Unassembled WGS sequence"/>
</dbReference>
<name>A0A1R3WIC3_9RHOB</name>
<protein>
    <submittedName>
        <fullName evidence="4">NADP-dependent 3-hydroxy acid dehydrogenase YdfG</fullName>
    </submittedName>
</protein>
<dbReference type="Pfam" id="PF00106">
    <property type="entry name" value="adh_short"/>
    <property type="match status" value="1"/>
</dbReference>
<dbReference type="InterPro" id="IPR057326">
    <property type="entry name" value="KR_dom"/>
</dbReference>
<evidence type="ECO:0000256" key="1">
    <source>
        <dbReference type="ARBA" id="ARBA00006484"/>
    </source>
</evidence>
<keyword evidence="5" id="KW-1185">Reference proteome</keyword>
<evidence type="ECO:0000313" key="4">
    <source>
        <dbReference type="EMBL" id="SIT76353.1"/>
    </source>
</evidence>
<dbReference type="GO" id="GO:0016491">
    <property type="term" value="F:oxidoreductase activity"/>
    <property type="evidence" value="ECO:0007669"/>
    <property type="project" value="UniProtKB-KW"/>
</dbReference>